<feature type="transmembrane region" description="Helical" evidence="7">
    <location>
        <begin position="242"/>
        <end position="264"/>
    </location>
</feature>
<feature type="transmembrane region" description="Helical" evidence="7">
    <location>
        <begin position="136"/>
        <end position="164"/>
    </location>
</feature>
<keyword evidence="6 7" id="KW-0472">Membrane</keyword>
<evidence type="ECO:0000313" key="9">
    <source>
        <dbReference type="EMBL" id="SVB15828.1"/>
    </source>
</evidence>
<dbReference type="PROSITE" id="PS50928">
    <property type="entry name" value="ABC_TM1"/>
    <property type="match status" value="1"/>
</dbReference>
<reference evidence="9" key="1">
    <citation type="submission" date="2018-05" db="EMBL/GenBank/DDBJ databases">
        <authorList>
            <person name="Lanie J.A."/>
            <person name="Ng W.-L."/>
            <person name="Kazmierczak K.M."/>
            <person name="Andrzejewski T.M."/>
            <person name="Davidsen T.M."/>
            <person name="Wayne K.J."/>
            <person name="Tettelin H."/>
            <person name="Glass J.I."/>
            <person name="Rusch D."/>
            <person name="Podicherti R."/>
            <person name="Tsui H.-C.T."/>
            <person name="Winkler M.E."/>
        </authorList>
    </citation>
    <scope>NUCLEOTIDE SEQUENCE</scope>
</reference>
<feature type="transmembrane region" description="Helical" evidence="7">
    <location>
        <begin position="12"/>
        <end position="30"/>
    </location>
</feature>
<organism evidence="9">
    <name type="scientific">marine metagenome</name>
    <dbReference type="NCBI Taxonomy" id="408172"/>
    <lineage>
        <taxon>unclassified sequences</taxon>
        <taxon>metagenomes</taxon>
        <taxon>ecological metagenomes</taxon>
    </lineage>
</organism>
<dbReference type="InterPro" id="IPR000515">
    <property type="entry name" value="MetI-like"/>
</dbReference>
<accession>A0A382BPR3</accession>
<protein>
    <recommendedName>
        <fullName evidence="8">ABC transmembrane type-1 domain-containing protein</fullName>
    </recommendedName>
</protein>
<keyword evidence="4 7" id="KW-0812">Transmembrane</keyword>
<dbReference type="Gene3D" id="1.10.3720.10">
    <property type="entry name" value="MetI-like"/>
    <property type="match status" value="1"/>
</dbReference>
<name>A0A382BPR3_9ZZZZ</name>
<dbReference type="GO" id="GO:0005886">
    <property type="term" value="C:plasma membrane"/>
    <property type="evidence" value="ECO:0007669"/>
    <property type="project" value="UniProtKB-SubCell"/>
</dbReference>
<proteinExistence type="predicted"/>
<keyword evidence="5 7" id="KW-1133">Transmembrane helix</keyword>
<gene>
    <name evidence="9" type="ORF">METZ01_LOCUS168682</name>
</gene>
<dbReference type="Pfam" id="PF00528">
    <property type="entry name" value="BPD_transp_1"/>
    <property type="match status" value="1"/>
</dbReference>
<evidence type="ECO:0000256" key="6">
    <source>
        <dbReference type="ARBA" id="ARBA00023136"/>
    </source>
</evidence>
<dbReference type="Pfam" id="PF19300">
    <property type="entry name" value="BPD_transp_1_N"/>
    <property type="match status" value="1"/>
</dbReference>
<feature type="transmembrane region" description="Helical" evidence="7">
    <location>
        <begin position="284"/>
        <end position="310"/>
    </location>
</feature>
<dbReference type="EMBL" id="UINC01030818">
    <property type="protein sequence ID" value="SVB15828.1"/>
    <property type="molecule type" value="Genomic_DNA"/>
</dbReference>
<keyword evidence="3" id="KW-1003">Cell membrane</keyword>
<keyword evidence="2" id="KW-0813">Transport</keyword>
<feature type="transmembrane region" description="Helical" evidence="7">
    <location>
        <begin position="101"/>
        <end position="124"/>
    </location>
</feature>
<dbReference type="AlphaFoldDB" id="A0A382BPR3"/>
<evidence type="ECO:0000256" key="1">
    <source>
        <dbReference type="ARBA" id="ARBA00004651"/>
    </source>
</evidence>
<evidence type="ECO:0000256" key="3">
    <source>
        <dbReference type="ARBA" id="ARBA00022475"/>
    </source>
</evidence>
<dbReference type="GO" id="GO:0055085">
    <property type="term" value="P:transmembrane transport"/>
    <property type="evidence" value="ECO:0007669"/>
    <property type="project" value="InterPro"/>
</dbReference>
<feature type="domain" description="ABC transmembrane type-1" evidence="8">
    <location>
        <begin position="97"/>
        <end position="303"/>
    </location>
</feature>
<comment type="subcellular location">
    <subcellularLocation>
        <location evidence="1">Cell membrane</location>
        <topology evidence="1">Multi-pass membrane protein</topology>
    </subcellularLocation>
</comment>
<evidence type="ECO:0000256" key="7">
    <source>
        <dbReference type="SAM" id="Phobius"/>
    </source>
</evidence>
<dbReference type="PANTHER" id="PTHR43163:SF6">
    <property type="entry name" value="DIPEPTIDE TRANSPORT SYSTEM PERMEASE PROTEIN DPPB-RELATED"/>
    <property type="match status" value="1"/>
</dbReference>
<sequence>MTFYVTKRLAESLIVLFVMSFAIYALMALMPGDPIDIMVQSDPHLTPADATRLKEIYGLDQPFSKRYANWFFSAVQGDFGYSRIHNRPTLEILAPRLTNTAWLMLASLLFSLIIALPIGIYSALHPYSKTDYLVNFLALGGISIPVFWLALMLIVVFSVWFGWLPAGGMQTVGESGLADSLRHMILPVVTLSIASIGSLTRYVRSAMMEVLRNDYIRTARAKGLSQSTIVFKHALRNAMIPVVTVIALSFGTLFSGALITETMFSYLGMGKLIYDSIIGNDFNMALVSLLFATALVLASNLLADLIYAWLDPRIHYR</sequence>
<dbReference type="PANTHER" id="PTHR43163">
    <property type="entry name" value="DIPEPTIDE TRANSPORT SYSTEM PERMEASE PROTEIN DPPB-RELATED"/>
    <property type="match status" value="1"/>
</dbReference>
<dbReference type="InterPro" id="IPR035906">
    <property type="entry name" value="MetI-like_sf"/>
</dbReference>
<evidence type="ECO:0000256" key="5">
    <source>
        <dbReference type="ARBA" id="ARBA00022989"/>
    </source>
</evidence>
<feature type="transmembrane region" description="Helical" evidence="7">
    <location>
        <begin position="184"/>
        <end position="203"/>
    </location>
</feature>
<evidence type="ECO:0000256" key="2">
    <source>
        <dbReference type="ARBA" id="ARBA00022448"/>
    </source>
</evidence>
<evidence type="ECO:0000259" key="8">
    <source>
        <dbReference type="PROSITE" id="PS50928"/>
    </source>
</evidence>
<dbReference type="SUPFAM" id="SSF161098">
    <property type="entry name" value="MetI-like"/>
    <property type="match status" value="1"/>
</dbReference>
<dbReference type="CDD" id="cd06261">
    <property type="entry name" value="TM_PBP2"/>
    <property type="match status" value="1"/>
</dbReference>
<evidence type="ECO:0000256" key="4">
    <source>
        <dbReference type="ARBA" id="ARBA00022692"/>
    </source>
</evidence>
<dbReference type="InterPro" id="IPR045621">
    <property type="entry name" value="BPD_transp_1_N"/>
</dbReference>